<evidence type="ECO:0000313" key="4">
    <source>
        <dbReference type="Proteomes" id="UP000729402"/>
    </source>
</evidence>
<dbReference type="PANTHER" id="PTHR46128:SF211">
    <property type="entry name" value="PENTACOTRIPEPTIDE-REPEAT REGION OF PRORP DOMAIN-CONTAINING PROTEIN"/>
    <property type="match status" value="1"/>
</dbReference>
<evidence type="ECO:0000313" key="3">
    <source>
        <dbReference type="EMBL" id="KAG8054445.1"/>
    </source>
</evidence>
<dbReference type="EMBL" id="JAAALK010000288">
    <property type="protein sequence ID" value="KAG8054445.1"/>
    <property type="molecule type" value="Genomic_DNA"/>
</dbReference>
<dbReference type="AlphaFoldDB" id="A0A8J5S3Y2"/>
<sequence length="609" mass="68321">MLTLRRRLVHSRRPPRPRRLGCAVTEAAPGACRHRPRRPPTPRPLLLPAATQALGVSPSPRLSSARWQPYDHTVSSRQVRFSSGSDNAATGAQWRLSELFRLGRMDAIGAIGSALQYGRWSDSVELELEGIHVDLDPFIVNKVLRGQSDSEMAVRFYWWAESRPGFHHNHFAIAYIIILLFVDHNFALLSEFLGRVRSQGVAFHRSLYRILLSGYVRAGKLDSAIETFDDMVTSGCREFGVDYNRLSDALQMVQKMGIKGTDPNVITYTTIVCCLCDQRRLPEAVGLWEEMVGMGLKPDVVACGALIFGLCKNHKVDEAFELALRMAKKVNSALQLFKEMGYKGIQANAVTYGILINGLFSVNYYNLAEELFDQMLSTKIVPNVNVYNIMLHNLCKVGHFKHAQKIFWQMIQKEVPPDTVTFNTLIYWLGKNSRAIEALDLFKEMRARGVEPDSLTFKYMISGLLDEGKATLAYEVLSVAVYNHYKRIYNATVQKGCSANSGWLDTAKNDQHNIEIDKSNVLMGPTGSGKTLLAKTLAHIVNARYVGEDVESILQKLLLKEIQGYSMKVLTLRSSASKSTWSGSFRCSYPGLSLSFSSYVRKILRKSGN</sequence>
<protein>
    <recommendedName>
        <fullName evidence="5">Pentatricopeptide repeat-containing protein</fullName>
    </recommendedName>
</protein>
<feature type="repeat" description="PPR" evidence="2">
    <location>
        <begin position="348"/>
        <end position="382"/>
    </location>
</feature>
<gene>
    <name evidence="3" type="ORF">GUJ93_ZPchr0001g31270</name>
</gene>
<dbReference type="Pfam" id="PF01535">
    <property type="entry name" value="PPR"/>
    <property type="match status" value="1"/>
</dbReference>
<evidence type="ECO:0000256" key="1">
    <source>
        <dbReference type="ARBA" id="ARBA00007626"/>
    </source>
</evidence>
<dbReference type="PANTHER" id="PTHR46128">
    <property type="entry name" value="MITOCHONDRIAL GROUP I INTRON SPLICING FACTOR CCM1"/>
    <property type="match status" value="1"/>
</dbReference>
<accession>A0A8J5S3Y2</accession>
<dbReference type="Proteomes" id="UP000729402">
    <property type="component" value="Unassembled WGS sequence"/>
</dbReference>
<keyword evidence="4" id="KW-1185">Reference proteome</keyword>
<feature type="repeat" description="PPR" evidence="2">
    <location>
        <begin position="418"/>
        <end position="452"/>
    </location>
</feature>
<name>A0A8J5S3Y2_ZIZPA</name>
<reference evidence="3" key="1">
    <citation type="journal article" date="2021" name="bioRxiv">
        <title>Whole Genome Assembly and Annotation of Northern Wild Rice, Zizania palustris L., Supports a Whole Genome Duplication in the Zizania Genus.</title>
        <authorList>
            <person name="Haas M."/>
            <person name="Kono T."/>
            <person name="Macchietto M."/>
            <person name="Millas R."/>
            <person name="McGilp L."/>
            <person name="Shao M."/>
            <person name="Duquette J."/>
            <person name="Hirsch C.N."/>
            <person name="Kimball J."/>
        </authorList>
    </citation>
    <scope>NUCLEOTIDE SEQUENCE</scope>
    <source>
        <tissue evidence="3">Fresh leaf tissue</tissue>
    </source>
</reference>
<feature type="repeat" description="PPR" evidence="2">
    <location>
        <begin position="204"/>
        <end position="238"/>
    </location>
</feature>
<feature type="repeat" description="PPR" evidence="2">
    <location>
        <begin position="299"/>
        <end position="329"/>
    </location>
</feature>
<dbReference type="OrthoDB" id="185373at2759"/>
<dbReference type="InterPro" id="IPR050872">
    <property type="entry name" value="PPR_P_subfamily"/>
</dbReference>
<dbReference type="InterPro" id="IPR002885">
    <property type="entry name" value="PPR_rpt"/>
</dbReference>
<proteinExistence type="inferred from homology"/>
<comment type="similarity">
    <text evidence="1">Belongs to the PPR family. P subfamily.</text>
</comment>
<feature type="repeat" description="PPR" evidence="2">
    <location>
        <begin position="383"/>
        <end position="417"/>
    </location>
</feature>
<evidence type="ECO:0008006" key="5">
    <source>
        <dbReference type="Google" id="ProtNLM"/>
    </source>
</evidence>
<evidence type="ECO:0000256" key="2">
    <source>
        <dbReference type="PROSITE-ProRule" id="PRU00708"/>
    </source>
</evidence>
<reference evidence="3" key="2">
    <citation type="submission" date="2021-02" db="EMBL/GenBank/DDBJ databases">
        <authorList>
            <person name="Kimball J.A."/>
            <person name="Haas M.W."/>
            <person name="Macchietto M."/>
            <person name="Kono T."/>
            <person name="Duquette J."/>
            <person name="Shao M."/>
        </authorList>
    </citation>
    <scope>NUCLEOTIDE SEQUENCE</scope>
    <source>
        <tissue evidence="3">Fresh leaf tissue</tissue>
    </source>
</reference>
<dbReference type="Pfam" id="PF13041">
    <property type="entry name" value="PPR_2"/>
    <property type="match status" value="3"/>
</dbReference>
<organism evidence="3 4">
    <name type="scientific">Zizania palustris</name>
    <name type="common">Northern wild rice</name>
    <dbReference type="NCBI Taxonomy" id="103762"/>
    <lineage>
        <taxon>Eukaryota</taxon>
        <taxon>Viridiplantae</taxon>
        <taxon>Streptophyta</taxon>
        <taxon>Embryophyta</taxon>
        <taxon>Tracheophyta</taxon>
        <taxon>Spermatophyta</taxon>
        <taxon>Magnoliopsida</taxon>
        <taxon>Liliopsida</taxon>
        <taxon>Poales</taxon>
        <taxon>Poaceae</taxon>
        <taxon>BOP clade</taxon>
        <taxon>Oryzoideae</taxon>
        <taxon>Oryzeae</taxon>
        <taxon>Zizaniinae</taxon>
        <taxon>Zizania</taxon>
    </lineage>
</organism>
<comment type="caution">
    <text evidence="3">The sequence shown here is derived from an EMBL/GenBank/DDBJ whole genome shotgun (WGS) entry which is preliminary data.</text>
</comment>
<dbReference type="NCBIfam" id="TIGR00756">
    <property type="entry name" value="PPR"/>
    <property type="match status" value="5"/>
</dbReference>
<feature type="repeat" description="PPR" evidence="2">
    <location>
        <begin position="264"/>
        <end position="298"/>
    </location>
</feature>
<dbReference type="PROSITE" id="PS51375">
    <property type="entry name" value="PPR"/>
    <property type="match status" value="6"/>
</dbReference>